<feature type="compositionally biased region" description="Low complexity" evidence="2">
    <location>
        <begin position="438"/>
        <end position="452"/>
    </location>
</feature>
<dbReference type="GeneID" id="115922670"/>
<organism evidence="4 5">
    <name type="scientific">Strongylocentrotus purpuratus</name>
    <name type="common">Purple sea urchin</name>
    <dbReference type="NCBI Taxonomy" id="7668"/>
    <lineage>
        <taxon>Eukaryota</taxon>
        <taxon>Metazoa</taxon>
        <taxon>Echinodermata</taxon>
        <taxon>Eleutherozoa</taxon>
        <taxon>Echinozoa</taxon>
        <taxon>Echinoidea</taxon>
        <taxon>Euechinoidea</taxon>
        <taxon>Echinacea</taxon>
        <taxon>Camarodonta</taxon>
        <taxon>Echinidea</taxon>
        <taxon>Strongylocentrotidae</taxon>
        <taxon>Strongylocentrotus</taxon>
    </lineage>
</organism>
<feature type="region of interest" description="Disordered" evidence="2">
    <location>
        <begin position="388"/>
        <end position="465"/>
    </location>
</feature>
<keyword evidence="5" id="KW-1185">Reference proteome</keyword>
<feature type="domain" description="HYR" evidence="3">
    <location>
        <begin position="34"/>
        <end position="119"/>
    </location>
</feature>
<feature type="compositionally biased region" description="Pro residues" evidence="2">
    <location>
        <begin position="389"/>
        <end position="398"/>
    </location>
</feature>
<dbReference type="AlphaFoldDB" id="A0A7M7NKZ2"/>
<dbReference type="PANTHER" id="PTHR24273">
    <property type="entry name" value="FI04643P-RELATED"/>
    <property type="match status" value="1"/>
</dbReference>
<dbReference type="PROSITE" id="PS50825">
    <property type="entry name" value="HYR"/>
    <property type="match status" value="2"/>
</dbReference>
<keyword evidence="1" id="KW-0677">Repeat</keyword>
<protein>
    <recommendedName>
        <fullName evidence="3">HYR domain-containing protein</fullName>
    </recommendedName>
</protein>
<evidence type="ECO:0000313" key="5">
    <source>
        <dbReference type="Proteomes" id="UP000007110"/>
    </source>
</evidence>
<evidence type="ECO:0000313" key="4">
    <source>
        <dbReference type="EnsemblMetazoa" id="XP_030837844"/>
    </source>
</evidence>
<evidence type="ECO:0000256" key="2">
    <source>
        <dbReference type="SAM" id="MobiDB-lite"/>
    </source>
</evidence>
<dbReference type="EnsemblMetazoa" id="XM_030981984">
    <property type="protein sequence ID" value="XP_030837844"/>
    <property type="gene ID" value="LOC115922670"/>
</dbReference>
<feature type="domain" description="HYR" evidence="3">
    <location>
        <begin position="206"/>
        <end position="291"/>
    </location>
</feature>
<feature type="compositionally biased region" description="Polar residues" evidence="2">
    <location>
        <begin position="423"/>
        <end position="437"/>
    </location>
</feature>
<dbReference type="Proteomes" id="UP000007110">
    <property type="component" value="Unassembled WGS sequence"/>
</dbReference>
<sequence length="489" mass="53063">MAIGSKLDVGTHLDTVLISDEVLSKTCIGYIVVQDTTPPNVTCDDVTTRSFLPNSFLGLSLGVSYTYEDSNPDPSGITYNVTIGPGGDLFPPGQTPVTMYAVDLHGNRATCLFYVENTLTELPVNCPDLNKTVATDMGLPTYSYTPSIEASDVTKSTFGYRYHGGAVSVDPTMAIGSKLDVGTHLDTVLISDEVLSKTCIGYIVVQDTTPPNVTCDDVTTRPFLPNSFLGLSVGVSYTYEDSNPDPSGITYNVTKGPGGDLFPPGQTPVTMYAVDLHGNRATCLFYVENTLTELPVNCPDLNRTVATDMGLPTYSYTPSIEANDVTKSTSGYRYHGGAVSVDPTMAIGSKLDVGTHLDTVLISDEVLSKTCIGYIVVQGGMSPLASLQPPLPYQPTPPFQYIQSRNRTHPQPLPPEEKDSFPSIRSTQPVPLQSTQRTSFPYQQTPPFQYTQSRERTHPQSLPPRQQYNMPIYESSLDLCFSSQCTNIT</sequence>
<evidence type="ECO:0000256" key="1">
    <source>
        <dbReference type="ARBA" id="ARBA00022737"/>
    </source>
</evidence>
<dbReference type="RefSeq" id="XP_030837844.1">
    <property type="nucleotide sequence ID" value="XM_030981984.1"/>
</dbReference>
<name>A0A7M7NKZ2_STRPU</name>
<dbReference type="InterPro" id="IPR003410">
    <property type="entry name" value="HYR_dom"/>
</dbReference>
<proteinExistence type="predicted"/>
<reference evidence="4" key="2">
    <citation type="submission" date="2021-01" db="UniProtKB">
        <authorList>
            <consortium name="EnsemblMetazoa"/>
        </authorList>
    </citation>
    <scope>IDENTIFICATION</scope>
</reference>
<dbReference type="InParanoid" id="A0A7M7NKZ2"/>
<dbReference type="PANTHER" id="PTHR24273:SF32">
    <property type="entry name" value="HYALIN"/>
    <property type="match status" value="1"/>
</dbReference>
<dbReference type="KEGG" id="spu:115922670"/>
<dbReference type="Pfam" id="PF02494">
    <property type="entry name" value="HYR"/>
    <property type="match status" value="2"/>
</dbReference>
<reference evidence="5" key="1">
    <citation type="submission" date="2015-02" db="EMBL/GenBank/DDBJ databases">
        <title>Genome sequencing for Strongylocentrotus purpuratus.</title>
        <authorList>
            <person name="Murali S."/>
            <person name="Liu Y."/>
            <person name="Vee V."/>
            <person name="English A."/>
            <person name="Wang M."/>
            <person name="Skinner E."/>
            <person name="Han Y."/>
            <person name="Muzny D.M."/>
            <person name="Worley K.C."/>
            <person name="Gibbs R.A."/>
        </authorList>
    </citation>
    <scope>NUCLEOTIDE SEQUENCE</scope>
</reference>
<evidence type="ECO:0000259" key="3">
    <source>
        <dbReference type="PROSITE" id="PS50825"/>
    </source>
</evidence>
<accession>A0A7M7NKZ2</accession>